<evidence type="ECO:0000256" key="2">
    <source>
        <dbReference type="ARBA" id="ARBA00022692"/>
    </source>
</evidence>
<dbReference type="PANTHER" id="PTHR34597:SF1">
    <property type="entry name" value="HEME_HEMOPEXIN TRANSPORTER PROTEIN HUXB"/>
    <property type="match status" value="1"/>
</dbReference>
<dbReference type="AlphaFoldDB" id="A0A806J4G1"/>
<dbReference type="KEGG" id="hpaz:K756_07815"/>
<organism evidence="6 7">
    <name type="scientific">Glaesserella parasuis ZJ0906</name>
    <dbReference type="NCBI Taxonomy" id="1322346"/>
    <lineage>
        <taxon>Bacteria</taxon>
        <taxon>Pseudomonadati</taxon>
        <taxon>Pseudomonadota</taxon>
        <taxon>Gammaproteobacteria</taxon>
        <taxon>Pasteurellales</taxon>
        <taxon>Pasteurellaceae</taxon>
        <taxon>Glaesserella</taxon>
    </lineage>
</organism>
<dbReference type="GO" id="GO:0046819">
    <property type="term" value="P:protein secretion by the type V secretion system"/>
    <property type="evidence" value="ECO:0007669"/>
    <property type="project" value="TreeGrafter"/>
</dbReference>
<dbReference type="EMBL" id="CP005384">
    <property type="protein sequence ID" value="AGO16707.1"/>
    <property type="molecule type" value="Genomic_DNA"/>
</dbReference>
<dbReference type="Gene3D" id="2.40.160.50">
    <property type="entry name" value="membrane protein fhac: a member of the omp85/tpsb transporter family"/>
    <property type="match status" value="1"/>
</dbReference>
<feature type="domain" description="Polypeptide-transport-associated ShlB-type" evidence="5">
    <location>
        <begin position="80"/>
        <end position="149"/>
    </location>
</feature>
<accession>A0A806J4G1</accession>
<keyword evidence="3" id="KW-0998">Cell outer membrane</keyword>
<dbReference type="InterPro" id="IPR005565">
    <property type="entry name" value="Hemolysn_activator_HlyB_C"/>
</dbReference>
<proteinExistence type="predicted"/>
<dbReference type="InterPro" id="IPR051544">
    <property type="entry name" value="TPS_OM_transporter"/>
</dbReference>
<evidence type="ECO:0000259" key="5">
    <source>
        <dbReference type="Pfam" id="PF08479"/>
    </source>
</evidence>
<evidence type="ECO:0000259" key="4">
    <source>
        <dbReference type="Pfam" id="PF03865"/>
    </source>
</evidence>
<reference evidence="6 7" key="1">
    <citation type="journal article" date="2013" name="PLoS ONE">
        <title>Complete Genome Analysis of a Haemophilus parasuis Serovar 12 Strain from China.</title>
        <authorList>
            <person name="Li Y."/>
            <person name="Kwok A.H."/>
            <person name="Jiang J."/>
            <person name="Zou Y."/>
            <person name="Zheng F."/>
            <person name="Chen P."/>
            <person name="Hou C."/>
            <person name="Leung F.C."/>
            <person name="Jiang P."/>
        </authorList>
    </citation>
    <scope>NUCLEOTIDE SEQUENCE [LARGE SCALE GENOMIC DNA]</scope>
    <source>
        <strain evidence="6 7">ZJ0906</strain>
    </source>
</reference>
<dbReference type="GO" id="GO:0008320">
    <property type="term" value="F:protein transmembrane transporter activity"/>
    <property type="evidence" value="ECO:0007669"/>
    <property type="project" value="TreeGrafter"/>
</dbReference>
<feature type="domain" description="Haemolysin activator HlyB C-terminal" evidence="4">
    <location>
        <begin position="212"/>
        <end position="525"/>
    </location>
</feature>
<keyword evidence="1" id="KW-0472">Membrane</keyword>
<name>A0A806J4G1_GLAPU</name>
<dbReference type="Pfam" id="PF08479">
    <property type="entry name" value="POTRA_2"/>
    <property type="match status" value="1"/>
</dbReference>
<gene>
    <name evidence="6" type="ORF">K756_07815</name>
</gene>
<dbReference type="PANTHER" id="PTHR34597">
    <property type="entry name" value="SLR1661 PROTEIN"/>
    <property type="match status" value="1"/>
</dbReference>
<dbReference type="Proteomes" id="UP000014672">
    <property type="component" value="Chromosome"/>
</dbReference>
<sequence>MKHFHRKNVITGIIISCVSGFTYANPIPDSGTLNKQLEQTRQIQVAKVKPSGELFKTPTQEENLPANKESLKFRLDSIKLLELDGNEIQDNLTSITSPYLHQEITLDDLNRLSQQITNYYRDNNYLVAKAFIPPQEINNGELQIFVIKGSLDQVVVRNGSRLKEDLVMRMVNTTVKSHSYLVKNKLEKLALLLNDIKGITSALSLKAGQNTGKTDLTVNLKDNKRWNGYISIDNQGNDNTGKYRTTLGNKIYNLVGLGDELHFDVLASNTFDLYNLRADYSFIIDGYGTRVGVNSNYLKYKLGANFKDLNAQGSTYNLGGYITHPTIRTASLRLDSKLAFNHQKLSDEQKSVDLQQKRKVNTTSIGVSGSWNSIKEGVTYFSFNTIFGKESHSTNEKKHYLSESYQPKRTFTTFNYSLSHEQFLPKSFSITFAASGQFADKNLDSGNKFLLGGLSGVKGYQAGTVSVDEGHIIQAELKHYLPVFSQSMLVSSLFYDEGFGKQYKNTEKLSESVENKVRLKSIGVGLNLIEPNHYSINFAYAKPIGKKYNNVDKNQFWLSAIKTF</sequence>
<evidence type="ECO:0000256" key="3">
    <source>
        <dbReference type="ARBA" id="ARBA00023237"/>
    </source>
</evidence>
<evidence type="ECO:0000256" key="1">
    <source>
        <dbReference type="ARBA" id="ARBA00022452"/>
    </source>
</evidence>
<evidence type="ECO:0000313" key="7">
    <source>
        <dbReference type="Proteomes" id="UP000014672"/>
    </source>
</evidence>
<keyword evidence="1" id="KW-1134">Transmembrane beta strand</keyword>
<dbReference type="InterPro" id="IPR013686">
    <property type="entry name" value="Polypept-transport_assoc_ShlB"/>
</dbReference>
<dbReference type="GO" id="GO:0098046">
    <property type="term" value="C:type V protein secretion system complex"/>
    <property type="evidence" value="ECO:0007669"/>
    <property type="project" value="TreeGrafter"/>
</dbReference>
<evidence type="ECO:0000313" key="6">
    <source>
        <dbReference type="EMBL" id="AGO16707.1"/>
    </source>
</evidence>
<dbReference type="Gene3D" id="3.10.20.310">
    <property type="entry name" value="membrane protein fhac"/>
    <property type="match status" value="1"/>
</dbReference>
<keyword evidence="2" id="KW-0812">Transmembrane</keyword>
<protein>
    <submittedName>
        <fullName evidence="6">Heme/hemopexin-binding protein B, hemolysin activation/secretion protein</fullName>
    </submittedName>
</protein>
<dbReference type="Pfam" id="PF03865">
    <property type="entry name" value="ShlB"/>
    <property type="match status" value="1"/>
</dbReference>